<dbReference type="AlphaFoldDB" id="A0A0L0BUT6"/>
<proteinExistence type="predicted"/>
<organism evidence="2 3">
    <name type="scientific">Lucilia cuprina</name>
    <name type="common">Green bottle fly</name>
    <name type="synonym">Australian sheep blowfly</name>
    <dbReference type="NCBI Taxonomy" id="7375"/>
    <lineage>
        <taxon>Eukaryota</taxon>
        <taxon>Metazoa</taxon>
        <taxon>Ecdysozoa</taxon>
        <taxon>Arthropoda</taxon>
        <taxon>Hexapoda</taxon>
        <taxon>Insecta</taxon>
        <taxon>Pterygota</taxon>
        <taxon>Neoptera</taxon>
        <taxon>Endopterygota</taxon>
        <taxon>Diptera</taxon>
        <taxon>Brachycera</taxon>
        <taxon>Muscomorpha</taxon>
        <taxon>Oestroidea</taxon>
        <taxon>Calliphoridae</taxon>
        <taxon>Luciliinae</taxon>
        <taxon>Lucilia</taxon>
    </lineage>
</organism>
<dbReference type="Proteomes" id="UP000037069">
    <property type="component" value="Unassembled WGS sequence"/>
</dbReference>
<evidence type="ECO:0000313" key="2">
    <source>
        <dbReference type="EMBL" id="KNC23830.1"/>
    </source>
</evidence>
<dbReference type="STRING" id="7375.A0A0L0BUT6"/>
<evidence type="ECO:0000313" key="3">
    <source>
        <dbReference type="Proteomes" id="UP000037069"/>
    </source>
</evidence>
<feature type="compositionally biased region" description="Polar residues" evidence="1">
    <location>
        <begin position="9"/>
        <end position="28"/>
    </location>
</feature>
<name>A0A0L0BUT6_LUCCU</name>
<gene>
    <name evidence="2" type="ORF">FF38_13229</name>
</gene>
<dbReference type="EMBL" id="JRES01001297">
    <property type="protein sequence ID" value="KNC23830.1"/>
    <property type="molecule type" value="Genomic_DNA"/>
</dbReference>
<protein>
    <submittedName>
        <fullName evidence="2">Protein phosphatase PHLPP-like protein</fullName>
    </submittedName>
</protein>
<comment type="caution">
    <text evidence="2">The sequence shown here is derived from an EMBL/GenBank/DDBJ whole genome shotgun (WGS) entry which is preliminary data.</text>
</comment>
<keyword evidence="3" id="KW-1185">Reference proteome</keyword>
<dbReference type="Gene3D" id="3.80.10.10">
    <property type="entry name" value="Ribonuclease Inhibitor"/>
    <property type="match status" value="1"/>
</dbReference>
<accession>A0A0L0BUT6</accession>
<dbReference type="InterPro" id="IPR032675">
    <property type="entry name" value="LRR_dom_sf"/>
</dbReference>
<feature type="region of interest" description="Disordered" evidence="1">
    <location>
        <begin position="1"/>
        <end position="28"/>
    </location>
</feature>
<feature type="non-terminal residue" evidence="2">
    <location>
        <position position="98"/>
    </location>
</feature>
<reference evidence="2 3" key="1">
    <citation type="journal article" date="2015" name="Nat. Commun.">
        <title>Lucilia cuprina genome unlocks parasitic fly biology to underpin future interventions.</title>
        <authorList>
            <person name="Anstead C.A."/>
            <person name="Korhonen P.K."/>
            <person name="Young N.D."/>
            <person name="Hall R.S."/>
            <person name="Jex A.R."/>
            <person name="Murali S.C."/>
            <person name="Hughes D.S."/>
            <person name="Lee S.F."/>
            <person name="Perry T."/>
            <person name="Stroehlein A.J."/>
            <person name="Ansell B.R."/>
            <person name="Breugelmans B."/>
            <person name="Hofmann A."/>
            <person name="Qu J."/>
            <person name="Dugan S."/>
            <person name="Lee S.L."/>
            <person name="Chao H."/>
            <person name="Dinh H."/>
            <person name="Han Y."/>
            <person name="Doddapaneni H.V."/>
            <person name="Worley K.C."/>
            <person name="Muzny D.M."/>
            <person name="Ioannidis P."/>
            <person name="Waterhouse R.M."/>
            <person name="Zdobnov E.M."/>
            <person name="James P.J."/>
            <person name="Bagnall N.H."/>
            <person name="Kotze A.C."/>
            <person name="Gibbs R.A."/>
            <person name="Richards S."/>
            <person name="Batterham P."/>
            <person name="Gasser R.B."/>
        </authorList>
    </citation>
    <scope>NUCLEOTIDE SEQUENCE [LARGE SCALE GENOMIC DNA]</scope>
    <source>
        <strain evidence="2 3">LS</strain>
        <tissue evidence="2">Full body</tissue>
    </source>
</reference>
<evidence type="ECO:0000256" key="1">
    <source>
        <dbReference type="SAM" id="MobiDB-lite"/>
    </source>
</evidence>
<sequence>MKTNEKLDQQQQPVNGSSDSSDQQQPLKSFSLKGNQLSGSILIGNYNYLTQLEVSENEMEVLDLSSLAQLETLKCSHNKLLELMLNGSNITSLIADSN</sequence>
<dbReference type="OrthoDB" id="737510at2759"/>
<dbReference type="SUPFAM" id="SSF52075">
    <property type="entry name" value="Outer arm dynein light chain 1"/>
    <property type="match status" value="1"/>
</dbReference>